<organism evidence="3 4">
    <name type="scientific">Corynebacterium mustelae</name>
    <dbReference type="NCBI Taxonomy" id="571915"/>
    <lineage>
        <taxon>Bacteria</taxon>
        <taxon>Bacillati</taxon>
        <taxon>Actinomycetota</taxon>
        <taxon>Actinomycetes</taxon>
        <taxon>Mycobacteriales</taxon>
        <taxon>Corynebacteriaceae</taxon>
        <taxon>Corynebacterium</taxon>
    </lineage>
</organism>
<dbReference type="Proteomes" id="UP000035199">
    <property type="component" value="Chromosome"/>
</dbReference>
<dbReference type="Pfam" id="PF09346">
    <property type="entry name" value="SMI1_KNR4"/>
    <property type="match status" value="1"/>
</dbReference>
<name>A0A0G3GX24_9CORY</name>
<proteinExistence type="predicted"/>
<evidence type="ECO:0000313" key="4">
    <source>
        <dbReference type="Proteomes" id="UP000035199"/>
    </source>
</evidence>
<dbReference type="SUPFAM" id="SSF160631">
    <property type="entry name" value="SMI1/KNR4-like"/>
    <property type="match status" value="1"/>
</dbReference>
<evidence type="ECO:0000259" key="2">
    <source>
        <dbReference type="Pfam" id="PF09346"/>
    </source>
</evidence>
<dbReference type="EMBL" id="CP011542">
    <property type="protein sequence ID" value="AKK05691.1"/>
    <property type="molecule type" value="Genomic_DNA"/>
</dbReference>
<feature type="region of interest" description="Disordered" evidence="1">
    <location>
        <begin position="54"/>
        <end position="73"/>
    </location>
</feature>
<dbReference type="KEGG" id="cmv:CMUST_06785"/>
<gene>
    <name evidence="3" type="ORF">CMUST_06785</name>
</gene>
<evidence type="ECO:0000313" key="3">
    <source>
        <dbReference type="EMBL" id="AKK05691.1"/>
    </source>
</evidence>
<reference evidence="4" key="2">
    <citation type="submission" date="2015-05" db="EMBL/GenBank/DDBJ databases">
        <title>Complete genome sequence of Corynebacterium mustelae DSM 45274, isolated from various tissues of a male ferret with lethal sepsis.</title>
        <authorList>
            <person name="Ruckert C."/>
            <person name="Albersmeier A."/>
            <person name="Winkler A."/>
            <person name="Tauch A."/>
        </authorList>
    </citation>
    <scope>NUCLEOTIDE SEQUENCE [LARGE SCALE GENOMIC DNA]</scope>
    <source>
        <strain evidence="4">DSM 45274</strain>
    </source>
</reference>
<sequence length="240" mass="27467">MENRIAQAEATLGCLLPADYREFLLNPANADHEITQYFCNLDEVIEWTQDFPFTSDQPVRQEPEPMRNLQGEMGPGDVEKLYDALVAYTTEHYEKPAHHGVVLLDGSVLGPHTVLVLRGRAHGEVWNCEIDYEWVTIEPRLHPITHQPLDFAHWLKLQQDPYRLTALPKKQVTELSYPKTSTEGKTAMRYHLHRGELKGIGEAEIAVLKKIAEIPENAQFLDPYTGTWQPLREGYPVAWS</sequence>
<dbReference type="STRING" id="571915.CMUST_06785"/>
<dbReference type="AlphaFoldDB" id="A0A0G3GX24"/>
<evidence type="ECO:0000256" key="1">
    <source>
        <dbReference type="SAM" id="MobiDB-lite"/>
    </source>
</evidence>
<dbReference type="InterPro" id="IPR018958">
    <property type="entry name" value="Knr4/Smi1-like_dom"/>
</dbReference>
<accession>A0A0G3GX24</accession>
<feature type="domain" description="Knr4/Smi1-like" evidence="2">
    <location>
        <begin position="2"/>
        <end position="80"/>
    </location>
</feature>
<dbReference type="OrthoDB" id="4454703at2"/>
<dbReference type="InterPro" id="IPR037883">
    <property type="entry name" value="Knr4/Smi1-like_sf"/>
</dbReference>
<reference evidence="3 4" key="1">
    <citation type="journal article" date="2015" name="Genome Announc.">
        <title>Complete Genome Sequence of the Type Strain Corynebacterium mustelae DSM 45274, Isolated from Various Tissues of a Male Ferret with Lethal Sepsis.</title>
        <authorList>
            <person name="Ruckert C."/>
            <person name="Eimer J."/>
            <person name="Winkler A."/>
            <person name="Tauch A."/>
        </authorList>
    </citation>
    <scope>NUCLEOTIDE SEQUENCE [LARGE SCALE GENOMIC DNA]</scope>
    <source>
        <strain evidence="3 4">DSM 45274</strain>
    </source>
</reference>
<dbReference type="RefSeq" id="WP_047261855.1">
    <property type="nucleotide sequence ID" value="NZ_CP011542.1"/>
</dbReference>
<keyword evidence="4" id="KW-1185">Reference proteome</keyword>
<protein>
    <recommendedName>
        <fullName evidence="2">Knr4/Smi1-like domain-containing protein</fullName>
    </recommendedName>
</protein>
<dbReference type="PATRIC" id="fig|571915.4.peg.1444"/>